<feature type="compositionally biased region" description="Basic residues" evidence="1">
    <location>
        <begin position="25"/>
        <end position="38"/>
    </location>
</feature>
<protein>
    <submittedName>
        <fullName evidence="2">Uncharacterized protein B1046G12.34</fullName>
    </submittedName>
</protein>
<dbReference type="EMBL" id="AP003200">
    <property type="protein sequence ID" value="BAD98618.1"/>
    <property type="molecule type" value="Genomic_DNA"/>
</dbReference>
<gene>
    <name evidence="2" type="primary">B1046G12.34</name>
</gene>
<feature type="compositionally biased region" description="Basic and acidic residues" evidence="1">
    <location>
        <begin position="1"/>
        <end position="14"/>
    </location>
</feature>
<feature type="region of interest" description="Disordered" evidence="1">
    <location>
        <begin position="1"/>
        <end position="46"/>
    </location>
</feature>
<sequence>MPAERDGRRPERATAGRSGGGGRAGRSRRAKRGGRLPKRGGAGASGCRRAVAILAAADTVNDDVLARGWSSTRGCPTRGREGGGSSWRRGWRTPTAPNDDERAEKDEAAEAVVFINGEDDEATICPGSGAWFLISLIGDLNDLNLI</sequence>
<feature type="region of interest" description="Disordered" evidence="1">
    <location>
        <begin position="68"/>
        <end position="105"/>
    </location>
</feature>
<proteinExistence type="predicted"/>
<reference evidence="2" key="1">
    <citation type="journal article" date="2002" name="Nature">
        <title>The genome sequence and structure of rice chromosome 1.</title>
        <authorList>
            <person name="Sasaki T."/>
            <person name="Matsumoto T."/>
            <person name="Yamamoto K."/>
            <person name="Sakata K."/>
            <person name="Baba T."/>
            <person name="Katayose Y."/>
            <person name="Wu J."/>
            <person name="Niimura Y."/>
            <person name="Cheng Z."/>
            <person name="Nagamura Y."/>
            <person name="Antonio B.A."/>
            <person name="Kanamori H."/>
            <person name="Hosokawa S."/>
            <person name="Masukawa M."/>
            <person name="Arikawa K."/>
            <person name="Chiden Y."/>
            <person name="Hayashi M."/>
            <person name="Okamoto M."/>
            <person name="Ando T."/>
            <person name="Aoki H."/>
            <person name="Arita K."/>
            <person name="Hamada M."/>
            <person name="Harada C."/>
            <person name="Hijishita S."/>
            <person name="Honda M."/>
            <person name="Ichikawa Y."/>
            <person name="Idonuma A."/>
            <person name="Iijima M."/>
            <person name="Ikeda M."/>
            <person name="Ikeno M."/>
            <person name="Itoh S."/>
            <person name="Itoh T."/>
            <person name="Itoh Y."/>
            <person name="Itoh Y."/>
            <person name="Iwabuchi A."/>
            <person name="Kamiya K."/>
            <person name="Karasawa W."/>
            <person name="Katagiri S."/>
            <person name="Kikuta A."/>
            <person name="Kobayashi N."/>
            <person name="Kono I."/>
            <person name="Machita K."/>
            <person name="Maehara T."/>
            <person name="Mizuno H."/>
            <person name="Mizubayashi T."/>
            <person name="Mukai Y."/>
            <person name="Nagasaki H."/>
            <person name="Nakashima M."/>
            <person name="Nakama Y."/>
            <person name="Nakamichi Y."/>
            <person name="Nakamura M."/>
            <person name="Namiki N."/>
            <person name="Negishi M."/>
            <person name="Ohta I."/>
            <person name="Ono N."/>
            <person name="Saji S."/>
            <person name="Sakai K."/>
            <person name="Shibata M."/>
            <person name="Shimokawa T."/>
            <person name="Shomura A."/>
            <person name="Song J."/>
            <person name="Takazaki Y."/>
            <person name="Terasawa K."/>
            <person name="Tsuji K."/>
            <person name="Waki K."/>
            <person name="Yamagata H."/>
            <person name="Yamane H."/>
            <person name="Yoshiki S."/>
            <person name="Yoshihara R."/>
            <person name="Yukawa K."/>
            <person name="Zhong H."/>
            <person name="Iwama H."/>
            <person name="Endo T."/>
            <person name="Ito H."/>
            <person name="Hahn J.H."/>
            <person name="Kim H.I."/>
            <person name="Eun M.Y."/>
            <person name="Yano M."/>
            <person name="Jiang J."/>
            <person name="Gojobori T."/>
        </authorList>
    </citation>
    <scope>NUCLEOTIDE SEQUENCE [LARGE SCALE GENOMIC DNA]</scope>
</reference>
<evidence type="ECO:0000256" key="1">
    <source>
        <dbReference type="SAM" id="MobiDB-lite"/>
    </source>
</evidence>
<evidence type="ECO:0000313" key="2">
    <source>
        <dbReference type="EMBL" id="BAD98618.1"/>
    </source>
</evidence>
<name>Q4VWY6_ORYSJ</name>
<accession>Q4VWY6</accession>
<organism evidence="2">
    <name type="scientific">Oryza sativa subsp. japonica</name>
    <name type="common">Rice</name>
    <dbReference type="NCBI Taxonomy" id="39947"/>
    <lineage>
        <taxon>Eukaryota</taxon>
        <taxon>Viridiplantae</taxon>
        <taxon>Streptophyta</taxon>
        <taxon>Embryophyta</taxon>
        <taxon>Tracheophyta</taxon>
        <taxon>Spermatophyta</taxon>
        <taxon>Magnoliopsida</taxon>
        <taxon>Liliopsida</taxon>
        <taxon>Poales</taxon>
        <taxon>Poaceae</taxon>
        <taxon>BOP clade</taxon>
        <taxon>Oryzoideae</taxon>
        <taxon>Oryzeae</taxon>
        <taxon>Oryzinae</taxon>
        <taxon>Oryza</taxon>
        <taxon>Oryza sativa</taxon>
    </lineage>
</organism>
<dbReference type="AlphaFoldDB" id="Q4VWY6"/>